<dbReference type="PANTHER" id="PTHR30026:SF20">
    <property type="entry name" value="OUTER MEMBRANE PROTEIN TOLC"/>
    <property type="match status" value="1"/>
</dbReference>
<dbReference type="GO" id="GO:0009279">
    <property type="term" value="C:cell outer membrane"/>
    <property type="evidence" value="ECO:0007669"/>
    <property type="project" value="UniProtKB-SubCell"/>
</dbReference>
<keyword evidence="3" id="KW-0813">Transport</keyword>
<reference evidence="9 10" key="1">
    <citation type="submission" date="2020-04" db="EMBL/GenBank/DDBJ databases">
        <title>Genome sequencing of novel species.</title>
        <authorList>
            <person name="Heo J."/>
            <person name="Kim S.-J."/>
            <person name="Kim J.-S."/>
            <person name="Hong S.-B."/>
            <person name="Kwon S.-W."/>
        </authorList>
    </citation>
    <scope>NUCLEOTIDE SEQUENCE [LARGE SCALE GENOMIC DNA]</scope>
    <source>
        <strain evidence="9 10">F39-2</strain>
    </source>
</reference>
<dbReference type="KEGG" id="mrob:HH214_08365"/>
<dbReference type="Pfam" id="PF02321">
    <property type="entry name" value="OEP"/>
    <property type="match status" value="2"/>
</dbReference>
<evidence type="ECO:0000313" key="10">
    <source>
        <dbReference type="Proteomes" id="UP000503278"/>
    </source>
</evidence>
<sequence>MTTQNNNNPNTYLLKRVITKPFRQGITALLSGLLLLGTAAHAQERSITLDEAIKMGLENSKTLKLSQAKIDQAVSQYNQAKDRALPTGTASFLYSFAAIPANRLELGPDQSFNLPKTANANLGTATAEEVLYGGGRYRYARQSTNLLIQVARLDAEKDQEQIAINIVNEYYNLYKVLQSKKVVDSNLKAIDIQIHQAQRFFEQGLVTKNDVLRFQLQRANVELNGIDLENNRKIINYDLIVLLGVPESTQFTINQINDAGQSVAPLTSYLDTALSIRQEVRQQDLRTRVADINIKNTEANKLPTIAASASAYYLNTSANPFPRSGKFITPLTAGLAVNWNFGALWSNKNKVAEARIQRDQSKIDRDIITDNIKTEVNRNYQDYVRALDKIKLLQTSINQATENNRILASKYANSTASATDRADAETLLYQAQTNLELAKADAGLAYYNLLKATGKLTNK</sequence>
<evidence type="ECO:0000256" key="2">
    <source>
        <dbReference type="ARBA" id="ARBA00007613"/>
    </source>
</evidence>
<comment type="subcellular location">
    <subcellularLocation>
        <location evidence="1">Cell outer membrane</location>
    </subcellularLocation>
</comment>
<keyword evidence="6" id="KW-0472">Membrane</keyword>
<evidence type="ECO:0000256" key="6">
    <source>
        <dbReference type="ARBA" id="ARBA00023136"/>
    </source>
</evidence>
<evidence type="ECO:0000313" key="9">
    <source>
        <dbReference type="EMBL" id="QJD98344.1"/>
    </source>
</evidence>
<feature type="chain" id="PRO_5029746224" evidence="8">
    <location>
        <begin position="43"/>
        <end position="459"/>
    </location>
</feature>
<accession>A0A7L5E906</accession>
<dbReference type="AlphaFoldDB" id="A0A7L5E906"/>
<comment type="similarity">
    <text evidence="2">Belongs to the outer membrane factor (OMF) (TC 1.B.17) family.</text>
</comment>
<dbReference type="Gene3D" id="1.20.1600.10">
    <property type="entry name" value="Outer membrane efflux proteins (OEP)"/>
    <property type="match status" value="1"/>
</dbReference>
<dbReference type="InterPro" id="IPR003423">
    <property type="entry name" value="OMP_efflux"/>
</dbReference>
<evidence type="ECO:0000256" key="8">
    <source>
        <dbReference type="SAM" id="SignalP"/>
    </source>
</evidence>
<keyword evidence="8" id="KW-0732">Signal</keyword>
<dbReference type="GO" id="GO:0015562">
    <property type="term" value="F:efflux transmembrane transporter activity"/>
    <property type="evidence" value="ECO:0007669"/>
    <property type="project" value="InterPro"/>
</dbReference>
<keyword evidence="4" id="KW-1134">Transmembrane beta strand</keyword>
<evidence type="ECO:0000256" key="3">
    <source>
        <dbReference type="ARBA" id="ARBA00022448"/>
    </source>
</evidence>
<dbReference type="EMBL" id="CP051682">
    <property type="protein sequence ID" value="QJD98344.1"/>
    <property type="molecule type" value="Genomic_DNA"/>
</dbReference>
<protein>
    <submittedName>
        <fullName evidence="9">TolC family protein</fullName>
    </submittedName>
</protein>
<gene>
    <name evidence="9" type="ORF">HH214_08365</name>
</gene>
<proteinExistence type="inferred from homology"/>
<dbReference type="GO" id="GO:1990281">
    <property type="term" value="C:efflux pump complex"/>
    <property type="evidence" value="ECO:0007669"/>
    <property type="project" value="TreeGrafter"/>
</dbReference>
<dbReference type="Proteomes" id="UP000503278">
    <property type="component" value="Chromosome"/>
</dbReference>
<dbReference type="PANTHER" id="PTHR30026">
    <property type="entry name" value="OUTER MEMBRANE PROTEIN TOLC"/>
    <property type="match status" value="1"/>
</dbReference>
<keyword evidence="5" id="KW-0812">Transmembrane</keyword>
<evidence type="ECO:0000256" key="4">
    <source>
        <dbReference type="ARBA" id="ARBA00022452"/>
    </source>
</evidence>
<name>A0A7L5E906_9SPHI</name>
<keyword evidence="7" id="KW-0998">Cell outer membrane</keyword>
<evidence type="ECO:0000256" key="1">
    <source>
        <dbReference type="ARBA" id="ARBA00004442"/>
    </source>
</evidence>
<organism evidence="9 10">
    <name type="scientific">Mucilaginibacter robiniae</name>
    <dbReference type="NCBI Taxonomy" id="2728022"/>
    <lineage>
        <taxon>Bacteria</taxon>
        <taxon>Pseudomonadati</taxon>
        <taxon>Bacteroidota</taxon>
        <taxon>Sphingobacteriia</taxon>
        <taxon>Sphingobacteriales</taxon>
        <taxon>Sphingobacteriaceae</taxon>
        <taxon>Mucilaginibacter</taxon>
    </lineage>
</organism>
<dbReference type="SUPFAM" id="SSF56954">
    <property type="entry name" value="Outer membrane efflux proteins (OEP)"/>
    <property type="match status" value="1"/>
</dbReference>
<dbReference type="GO" id="GO:0015288">
    <property type="term" value="F:porin activity"/>
    <property type="evidence" value="ECO:0007669"/>
    <property type="project" value="TreeGrafter"/>
</dbReference>
<evidence type="ECO:0000256" key="5">
    <source>
        <dbReference type="ARBA" id="ARBA00022692"/>
    </source>
</evidence>
<evidence type="ECO:0000256" key="7">
    <source>
        <dbReference type="ARBA" id="ARBA00023237"/>
    </source>
</evidence>
<feature type="signal peptide" evidence="8">
    <location>
        <begin position="1"/>
        <end position="42"/>
    </location>
</feature>
<dbReference type="InterPro" id="IPR051906">
    <property type="entry name" value="TolC-like"/>
</dbReference>
<keyword evidence="10" id="KW-1185">Reference proteome</keyword>